<feature type="domain" description="Flagellar motor switch protein FliN-like C-terminal" evidence="8">
    <location>
        <begin position="290"/>
        <end position="360"/>
    </location>
</feature>
<keyword evidence="10" id="KW-0966">Cell projection</keyword>
<dbReference type="SUPFAM" id="SSF101801">
    <property type="entry name" value="Surface presentation of antigens (SPOA)"/>
    <property type="match status" value="1"/>
</dbReference>
<keyword evidence="6" id="KW-0472">Membrane</keyword>
<dbReference type="InterPro" id="IPR012826">
    <property type="entry name" value="FliN"/>
</dbReference>
<dbReference type="RefSeq" id="WP_090083502.1">
    <property type="nucleotide sequence ID" value="NZ_FOMR01000004.1"/>
</dbReference>
<dbReference type="Gene3D" id="3.40.1550.10">
    <property type="entry name" value="CheC-like"/>
    <property type="match status" value="1"/>
</dbReference>
<gene>
    <name evidence="10" type="ORF">SAMN05216238_104151</name>
</gene>
<evidence type="ECO:0000256" key="4">
    <source>
        <dbReference type="ARBA" id="ARBA00022500"/>
    </source>
</evidence>
<feature type="region of interest" description="Disordered" evidence="7">
    <location>
        <begin position="221"/>
        <end position="269"/>
    </location>
</feature>
<dbReference type="GO" id="GO:0006935">
    <property type="term" value="P:chemotaxis"/>
    <property type="evidence" value="ECO:0007669"/>
    <property type="project" value="UniProtKB-KW"/>
</dbReference>
<dbReference type="Proteomes" id="UP000199474">
    <property type="component" value="Unassembled WGS sequence"/>
</dbReference>
<evidence type="ECO:0000256" key="3">
    <source>
        <dbReference type="ARBA" id="ARBA00022475"/>
    </source>
</evidence>
<evidence type="ECO:0000256" key="1">
    <source>
        <dbReference type="ARBA" id="ARBA00004413"/>
    </source>
</evidence>
<evidence type="ECO:0000313" key="11">
    <source>
        <dbReference type="Proteomes" id="UP000199474"/>
    </source>
</evidence>
<evidence type="ECO:0000259" key="9">
    <source>
        <dbReference type="Pfam" id="PF04509"/>
    </source>
</evidence>
<dbReference type="InterPro" id="IPR001172">
    <property type="entry name" value="FliN_T3SS_HrcQb"/>
</dbReference>
<evidence type="ECO:0000256" key="5">
    <source>
        <dbReference type="ARBA" id="ARBA00022779"/>
    </source>
</evidence>
<keyword evidence="4" id="KW-0145">Chemotaxis</keyword>
<keyword evidence="10" id="KW-0282">Flagellum</keyword>
<dbReference type="GO" id="GO:0071973">
    <property type="term" value="P:bacterial-type flagellum-dependent cell motility"/>
    <property type="evidence" value="ECO:0007669"/>
    <property type="project" value="InterPro"/>
</dbReference>
<keyword evidence="5" id="KW-0283">Flagellar rotation</keyword>
<proteinExistence type="inferred from homology"/>
<protein>
    <submittedName>
        <fullName evidence="10">Flagellar motor switch protein FliN/FliY</fullName>
    </submittedName>
</protein>
<dbReference type="Pfam" id="PF01052">
    <property type="entry name" value="FliMN_C"/>
    <property type="match status" value="1"/>
</dbReference>
<dbReference type="OrthoDB" id="9773459at2"/>
<feature type="domain" description="CheC-like protein" evidence="9">
    <location>
        <begin position="35"/>
        <end position="71"/>
    </location>
</feature>
<dbReference type="PANTHER" id="PTHR43484:SF1">
    <property type="entry name" value="FLAGELLAR MOTOR SWITCH PROTEIN FLIN"/>
    <property type="match status" value="1"/>
</dbReference>
<dbReference type="Gene3D" id="2.30.330.10">
    <property type="entry name" value="SpoA-like"/>
    <property type="match status" value="1"/>
</dbReference>
<dbReference type="NCBIfam" id="NF005995">
    <property type="entry name" value="PRK08119.1"/>
    <property type="match status" value="1"/>
</dbReference>
<dbReference type="PANTHER" id="PTHR43484">
    <property type="match status" value="1"/>
</dbReference>
<accession>A0A1I1VBZ0</accession>
<dbReference type="GO" id="GO:0016787">
    <property type="term" value="F:hydrolase activity"/>
    <property type="evidence" value="ECO:0007669"/>
    <property type="project" value="InterPro"/>
</dbReference>
<feature type="compositionally biased region" description="Basic and acidic residues" evidence="7">
    <location>
        <begin position="221"/>
        <end position="249"/>
    </location>
</feature>
<dbReference type="InterPro" id="IPR036429">
    <property type="entry name" value="SpoA-like_sf"/>
</dbReference>
<dbReference type="InterPro" id="IPR001543">
    <property type="entry name" value="FliN-like_C"/>
</dbReference>
<dbReference type="SUPFAM" id="SSF103039">
    <property type="entry name" value="CheC-like"/>
    <property type="match status" value="1"/>
</dbReference>
<comment type="similarity">
    <text evidence="2">Belongs to the FliN/MopA/SpaO family.</text>
</comment>
<evidence type="ECO:0000256" key="2">
    <source>
        <dbReference type="ARBA" id="ARBA00009226"/>
    </source>
</evidence>
<dbReference type="CDD" id="cd17907">
    <property type="entry name" value="FliY_FliN-Y"/>
    <property type="match status" value="1"/>
</dbReference>
<dbReference type="Pfam" id="PF04509">
    <property type="entry name" value="CheC"/>
    <property type="match status" value="1"/>
</dbReference>
<comment type="subcellular location">
    <subcellularLocation>
        <location evidence="1">Cell membrane</location>
        <topology evidence="1">Peripheral membrane protein</topology>
        <orientation evidence="1">Cytoplasmic side</orientation>
    </subcellularLocation>
</comment>
<organism evidence="10 11">
    <name type="scientific">Lentibacillus persicus</name>
    <dbReference type="NCBI Taxonomy" id="640948"/>
    <lineage>
        <taxon>Bacteria</taxon>
        <taxon>Bacillati</taxon>
        <taxon>Bacillota</taxon>
        <taxon>Bacilli</taxon>
        <taxon>Bacillales</taxon>
        <taxon>Bacillaceae</taxon>
        <taxon>Lentibacillus</taxon>
    </lineage>
</organism>
<dbReference type="GO" id="GO:0003774">
    <property type="term" value="F:cytoskeletal motor activity"/>
    <property type="evidence" value="ECO:0007669"/>
    <property type="project" value="InterPro"/>
</dbReference>
<dbReference type="PRINTS" id="PR00956">
    <property type="entry name" value="FLGMOTORFLIN"/>
</dbReference>
<evidence type="ECO:0000256" key="7">
    <source>
        <dbReference type="SAM" id="MobiDB-lite"/>
    </source>
</evidence>
<dbReference type="InterPro" id="IPR051469">
    <property type="entry name" value="FliN/MopA/SpaO"/>
</dbReference>
<dbReference type="InterPro" id="IPR028976">
    <property type="entry name" value="CheC-like_sf"/>
</dbReference>
<dbReference type="AlphaFoldDB" id="A0A1I1VBZ0"/>
<dbReference type="STRING" id="640948.SAMN05216238_104151"/>
<dbReference type="GO" id="GO:0009425">
    <property type="term" value="C:bacterial-type flagellum basal body"/>
    <property type="evidence" value="ECO:0007669"/>
    <property type="project" value="InterPro"/>
</dbReference>
<evidence type="ECO:0000259" key="8">
    <source>
        <dbReference type="Pfam" id="PF01052"/>
    </source>
</evidence>
<reference evidence="11" key="1">
    <citation type="submission" date="2016-10" db="EMBL/GenBank/DDBJ databases">
        <authorList>
            <person name="Varghese N."/>
            <person name="Submissions S."/>
        </authorList>
    </citation>
    <scope>NUCLEOTIDE SEQUENCE [LARGE SCALE GENOMIC DNA]</scope>
    <source>
        <strain evidence="11">DSM 22530</strain>
    </source>
</reference>
<dbReference type="EMBL" id="FOMR01000004">
    <property type="protein sequence ID" value="SFD80399.1"/>
    <property type="molecule type" value="Genomic_DNA"/>
</dbReference>
<keyword evidence="11" id="KW-1185">Reference proteome</keyword>
<keyword evidence="10" id="KW-0969">Cilium</keyword>
<sequence length="370" mass="40456">MNDGKLSQDEIDALLKISEEEEITSSHSPDLLTTMEIDTLGEIGNISFGNSATTLSTLLNQKVEIAAPRVSVITKNALDDEFNTEPLVVYADYVEGLDGQNVLLMKSDVATIIADIMLGGDETAPETTLKEHHISSLQEVMNKLTETAASSMSTIYEAPVSTSSPEVTIGQSGSIQRKKAIVNENYFVKVTYQFNIGNLIDSDIVQIIPLSFAKEMVRRLSEASSVKSREERAVTPDKTKTEAHPRSDGDNNSPQFIGDNVSPKSSIQQASFSDFGPQESIQNEKRNLDMLLDIPLKVSVELGRTQRSIKDILKLSAGSIVELDKLAGEPVDILVNEKLVAKGEVVVIDENFGVRVTDIISQTDRLMNLK</sequence>
<dbReference type="NCBIfam" id="TIGR02480">
    <property type="entry name" value="fliN"/>
    <property type="match status" value="1"/>
</dbReference>
<name>A0A1I1VBZ0_9BACI</name>
<evidence type="ECO:0000256" key="6">
    <source>
        <dbReference type="ARBA" id="ARBA00023136"/>
    </source>
</evidence>
<dbReference type="InterPro" id="IPR007597">
    <property type="entry name" value="CheC"/>
</dbReference>
<keyword evidence="3" id="KW-1003">Cell membrane</keyword>
<evidence type="ECO:0000313" key="10">
    <source>
        <dbReference type="EMBL" id="SFD80399.1"/>
    </source>
</evidence>
<dbReference type="GO" id="GO:0005886">
    <property type="term" value="C:plasma membrane"/>
    <property type="evidence" value="ECO:0007669"/>
    <property type="project" value="UniProtKB-SubCell"/>
</dbReference>